<evidence type="ECO:0000313" key="2">
    <source>
        <dbReference type="Proteomes" id="UP001054252"/>
    </source>
</evidence>
<accession>A0AAV5ICE4</accession>
<comment type="caution">
    <text evidence="1">The sequence shown here is derived from an EMBL/GenBank/DDBJ whole genome shotgun (WGS) entry which is preliminary data.</text>
</comment>
<gene>
    <name evidence="1" type="ORF">SLEP1_g12396</name>
</gene>
<name>A0AAV5ICE4_9ROSI</name>
<dbReference type="EMBL" id="BPVZ01000014">
    <property type="protein sequence ID" value="GKU99566.1"/>
    <property type="molecule type" value="Genomic_DNA"/>
</dbReference>
<sequence length="84" mass="9852">MSSLKQFSWRVCRVVRARQVEQVLWVWTGQSSKRAWVSTQPVSCSGRRSDWSDRLVRSGFQNIGDNWSIAFACDFFFPHLKKIL</sequence>
<dbReference type="Proteomes" id="UP001054252">
    <property type="component" value="Unassembled WGS sequence"/>
</dbReference>
<reference evidence="1 2" key="1">
    <citation type="journal article" date="2021" name="Commun. Biol.">
        <title>The genome of Shorea leprosula (Dipterocarpaceae) highlights the ecological relevance of drought in aseasonal tropical rainforests.</title>
        <authorList>
            <person name="Ng K.K.S."/>
            <person name="Kobayashi M.J."/>
            <person name="Fawcett J.A."/>
            <person name="Hatakeyama M."/>
            <person name="Paape T."/>
            <person name="Ng C.H."/>
            <person name="Ang C.C."/>
            <person name="Tnah L.H."/>
            <person name="Lee C.T."/>
            <person name="Nishiyama T."/>
            <person name="Sese J."/>
            <person name="O'Brien M.J."/>
            <person name="Copetti D."/>
            <person name="Mohd Noor M.I."/>
            <person name="Ong R.C."/>
            <person name="Putra M."/>
            <person name="Sireger I.Z."/>
            <person name="Indrioko S."/>
            <person name="Kosugi Y."/>
            <person name="Izuno A."/>
            <person name="Isagi Y."/>
            <person name="Lee S.L."/>
            <person name="Shimizu K.K."/>
        </authorList>
    </citation>
    <scope>NUCLEOTIDE SEQUENCE [LARGE SCALE GENOMIC DNA]</scope>
    <source>
        <strain evidence="1">214</strain>
    </source>
</reference>
<organism evidence="1 2">
    <name type="scientific">Rubroshorea leprosula</name>
    <dbReference type="NCBI Taxonomy" id="152421"/>
    <lineage>
        <taxon>Eukaryota</taxon>
        <taxon>Viridiplantae</taxon>
        <taxon>Streptophyta</taxon>
        <taxon>Embryophyta</taxon>
        <taxon>Tracheophyta</taxon>
        <taxon>Spermatophyta</taxon>
        <taxon>Magnoliopsida</taxon>
        <taxon>eudicotyledons</taxon>
        <taxon>Gunneridae</taxon>
        <taxon>Pentapetalae</taxon>
        <taxon>rosids</taxon>
        <taxon>malvids</taxon>
        <taxon>Malvales</taxon>
        <taxon>Dipterocarpaceae</taxon>
        <taxon>Rubroshorea</taxon>
    </lineage>
</organism>
<keyword evidence="2" id="KW-1185">Reference proteome</keyword>
<protein>
    <submittedName>
        <fullName evidence="1">Uncharacterized protein</fullName>
    </submittedName>
</protein>
<evidence type="ECO:0000313" key="1">
    <source>
        <dbReference type="EMBL" id="GKU99566.1"/>
    </source>
</evidence>
<proteinExistence type="predicted"/>
<dbReference type="AlphaFoldDB" id="A0AAV5ICE4"/>